<name>E1R2N8_SEDSS</name>
<sequence length="398" mass="43626">MIKNIRIVAACIVLLLLVCGAVCAEHGISVGDSGSPLQETLSGKRFFRMFHDLDVESLFFETDSESGLLQFEIRIEDSGGAGFFPVDKGSVSISGSRVTLSGEEGTTILIFSDEPTLGATYHLSPENCTNEADIYHSTPPEEGAHVLIGGYECVVASAPYVGIEEQILHTAPDRSSPVYHYNQIYYSDQNMSTENLYVYPGCCRIHPGEYIGVEAYTVKEDTIDGVTAHWFFVPRYGVASNTQTSHAAWVFGAALEKRTDSSRSEFDYASFGYVDPKLFFPEIVSCGARRISAAENSAIEKHSHPAVPMDVVYASDIDWKQKGICSLKIGKAMCTTANLRLRAAPAIESDIIRTIPKDREVRILQLDSEDTIDGIAARWVQVSLPDALSGWCFGGYLE</sequence>
<feature type="chain" id="PRO_5003150426" evidence="1">
    <location>
        <begin position="25"/>
        <end position="398"/>
    </location>
</feature>
<keyword evidence="4" id="KW-1185">Reference proteome</keyword>
<dbReference type="Gene3D" id="2.30.30.40">
    <property type="entry name" value="SH3 Domains"/>
    <property type="match status" value="1"/>
</dbReference>
<dbReference type="Pfam" id="PF08239">
    <property type="entry name" value="SH3_3"/>
    <property type="match status" value="1"/>
</dbReference>
<evidence type="ECO:0000313" key="4">
    <source>
        <dbReference type="Proteomes" id="UP000002318"/>
    </source>
</evidence>
<feature type="domain" description="SH3b" evidence="2">
    <location>
        <begin position="329"/>
        <end position="398"/>
    </location>
</feature>
<dbReference type="InterPro" id="IPR003646">
    <property type="entry name" value="SH3-like_bac-type"/>
</dbReference>
<protein>
    <submittedName>
        <fullName evidence="3">SH3 type 3 domain protein</fullName>
    </submittedName>
</protein>
<dbReference type="EMBL" id="CP002116">
    <property type="protein sequence ID" value="ADK80320.1"/>
    <property type="molecule type" value="Genomic_DNA"/>
</dbReference>
<evidence type="ECO:0000256" key="1">
    <source>
        <dbReference type="SAM" id="SignalP"/>
    </source>
</evidence>
<reference evidence="3 4" key="1">
    <citation type="journal article" date="2010" name="Stand. Genomic Sci.">
        <title>Complete genome sequence of Spirochaeta smaragdinae type strain (SEBR 4228).</title>
        <authorList>
            <person name="Mavromatis K."/>
            <person name="Yasawong M."/>
            <person name="Chertkov O."/>
            <person name="Lapidus A."/>
            <person name="Lucas S."/>
            <person name="Nolan M."/>
            <person name="Del Rio T.G."/>
            <person name="Tice H."/>
            <person name="Cheng J.F."/>
            <person name="Pitluck S."/>
            <person name="Liolios K."/>
            <person name="Ivanova N."/>
            <person name="Tapia R."/>
            <person name="Han C."/>
            <person name="Bruce D."/>
            <person name="Goodwin L."/>
            <person name="Pati A."/>
            <person name="Chen A."/>
            <person name="Palaniappan K."/>
            <person name="Land M."/>
            <person name="Hauser L."/>
            <person name="Chang Y.J."/>
            <person name="Jeffries C.D."/>
            <person name="Detter J.C."/>
            <person name="Rohde M."/>
            <person name="Brambilla E."/>
            <person name="Spring S."/>
            <person name="Goker M."/>
            <person name="Sikorski J."/>
            <person name="Woyke T."/>
            <person name="Bristow J."/>
            <person name="Eisen J.A."/>
            <person name="Markowitz V."/>
            <person name="Hugenholtz P."/>
            <person name="Klenk H.P."/>
            <person name="Kyrpides N.C."/>
        </authorList>
    </citation>
    <scope>NUCLEOTIDE SEQUENCE [LARGE SCALE GENOMIC DNA]</scope>
    <source>
        <strain evidence="4">DSM 11293 / JCM 15392 / SEBR 4228</strain>
    </source>
</reference>
<dbReference type="PROSITE" id="PS51781">
    <property type="entry name" value="SH3B"/>
    <property type="match status" value="1"/>
</dbReference>
<evidence type="ECO:0000259" key="2">
    <source>
        <dbReference type="PROSITE" id="PS51781"/>
    </source>
</evidence>
<dbReference type="eggNOG" id="ENOG502ZFVU">
    <property type="taxonomic scope" value="Bacteria"/>
</dbReference>
<dbReference type="KEGG" id="ssm:Spirs_1191"/>
<feature type="signal peptide" evidence="1">
    <location>
        <begin position="1"/>
        <end position="24"/>
    </location>
</feature>
<dbReference type="STRING" id="573413.Spirs_1191"/>
<organism evidence="3 4">
    <name type="scientific">Sediminispirochaeta smaragdinae (strain DSM 11293 / JCM 15392 / SEBR 4228)</name>
    <name type="common">Spirochaeta smaragdinae</name>
    <dbReference type="NCBI Taxonomy" id="573413"/>
    <lineage>
        <taxon>Bacteria</taxon>
        <taxon>Pseudomonadati</taxon>
        <taxon>Spirochaetota</taxon>
        <taxon>Spirochaetia</taxon>
        <taxon>Spirochaetales</taxon>
        <taxon>Spirochaetaceae</taxon>
        <taxon>Sediminispirochaeta</taxon>
    </lineage>
</organism>
<dbReference type="RefSeq" id="WP_013253784.1">
    <property type="nucleotide sequence ID" value="NC_014364.1"/>
</dbReference>
<dbReference type="OrthoDB" id="322924at2"/>
<proteinExistence type="predicted"/>
<dbReference type="HOGENOM" id="CLU_692432_0_0_12"/>
<dbReference type="Proteomes" id="UP000002318">
    <property type="component" value="Chromosome"/>
</dbReference>
<accession>E1R2N8</accession>
<dbReference type="AlphaFoldDB" id="E1R2N8"/>
<gene>
    <name evidence="3" type="ordered locus">Spirs_1191</name>
</gene>
<evidence type="ECO:0000313" key="3">
    <source>
        <dbReference type="EMBL" id="ADK80320.1"/>
    </source>
</evidence>
<keyword evidence="1" id="KW-0732">Signal</keyword>